<dbReference type="AlphaFoldDB" id="A0A9Q1JEH7"/>
<dbReference type="EMBL" id="JAINUF010000001">
    <property type="protein sequence ID" value="KAJ8381885.1"/>
    <property type="molecule type" value="Genomic_DNA"/>
</dbReference>
<reference evidence="1" key="1">
    <citation type="journal article" date="2023" name="Science">
        <title>Genome structures resolve the early diversification of teleost fishes.</title>
        <authorList>
            <person name="Parey E."/>
            <person name="Louis A."/>
            <person name="Montfort J."/>
            <person name="Bouchez O."/>
            <person name="Roques C."/>
            <person name="Iampietro C."/>
            <person name="Lluch J."/>
            <person name="Castinel A."/>
            <person name="Donnadieu C."/>
            <person name="Desvignes T."/>
            <person name="Floi Bucao C."/>
            <person name="Jouanno E."/>
            <person name="Wen M."/>
            <person name="Mejri S."/>
            <person name="Dirks R."/>
            <person name="Jansen H."/>
            <person name="Henkel C."/>
            <person name="Chen W.J."/>
            <person name="Zahm M."/>
            <person name="Cabau C."/>
            <person name="Klopp C."/>
            <person name="Thompson A.W."/>
            <person name="Robinson-Rechavi M."/>
            <person name="Braasch I."/>
            <person name="Lecointre G."/>
            <person name="Bobe J."/>
            <person name="Postlethwait J.H."/>
            <person name="Berthelot C."/>
            <person name="Roest Crollius H."/>
            <person name="Guiguen Y."/>
        </authorList>
    </citation>
    <scope>NUCLEOTIDE SEQUENCE</scope>
    <source>
        <strain evidence="1">WJC10195</strain>
    </source>
</reference>
<evidence type="ECO:0000313" key="1">
    <source>
        <dbReference type="EMBL" id="KAJ8381885.1"/>
    </source>
</evidence>
<organism evidence="1 2">
    <name type="scientific">Synaphobranchus kaupii</name>
    <name type="common">Kaup's arrowtooth eel</name>
    <dbReference type="NCBI Taxonomy" id="118154"/>
    <lineage>
        <taxon>Eukaryota</taxon>
        <taxon>Metazoa</taxon>
        <taxon>Chordata</taxon>
        <taxon>Craniata</taxon>
        <taxon>Vertebrata</taxon>
        <taxon>Euteleostomi</taxon>
        <taxon>Actinopterygii</taxon>
        <taxon>Neopterygii</taxon>
        <taxon>Teleostei</taxon>
        <taxon>Anguilliformes</taxon>
        <taxon>Synaphobranchidae</taxon>
        <taxon>Synaphobranchus</taxon>
    </lineage>
</organism>
<protein>
    <submittedName>
        <fullName evidence="1">Uncharacterized protein</fullName>
    </submittedName>
</protein>
<keyword evidence="2" id="KW-1185">Reference proteome</keyword>
<comment type="caution">
    <text evidence="1">The sequence shown here is derived from an EMBL/GenBank/DDBJ whole genome shotgun (WGS) entry which is preliminary data.</text>
</comment>
<sequence length="144" mass="15779">MFAHTEDFQCFSLREGELQQEARRFSVLRSGGSGTRAGSSRFEGLFCFPPSDRPQHQQCGDTMAIPLMPDSAVCLLMQQLSTFTCVAVLFGSDSRGLSGLHAEICKVCTPFPESALHHCSTCAPHLSGDARRHGDKTFPLLGWE</sequence>
<dbReference type="Proteomes" id="UP001152622">
    <property type="component" value="Chromosome 1"/>
</dbReference>
<name>A0A9Q1JEH7_SYNKA</name>
<evidence type="ECO:0000313" key="2">
    <source>
        <dbReference type="Proteomes" id="UP001152622"/>
    </source>
</evidence>
<proteinExistence type="predicted"/>
<accession>A0A9Q1JEH7</accession>
<gene>
    <name evidence="1" type="ORF">SKAU_G00026630</name>
</gene>